<feature type="repeat" description="Solcar" evidence="8">
    <location>
        <begin position="475"/>
        <end position="560"/>
    </location>
</feature>
<evidence type="ECO:0000256" key="5">
    <source>
        <dbReference type="ARBA" id="ARBA00022989"/>
    </source>
</evidence>
<dbReference type="EMBL" id="SPOF01000014">
    <property type="protein sequence ID" value="TIB13454.1"/>
    <property type="molecule type" value="Genomic_DNA"/>
</dbReference>
<protein>
    <recommendedName>
        <fullName evidence="12">Mitochondrial carrier</fullName>
    </recommendedName>
</protein>
<name>A0A4T0F905_WALIC</name>
<evidence type="ECO:0000256" key="2">
    <source>
        <dbReference type="ARBA" id="ARBA00022448"/>
    </source>
</evidence>
<dbReference type="Pfam" id="PF00153">
    <property type="entry name" value="Mito_carr"/>
    <property type="match status" value="3"/>
</dbReference>
<evidence type="ECO:0000256" key="4">
    <source>
        <dbReference type="ARBA" id="ARBA00022737"/>
    </source>
</evidence>
<feature type="region of interest" description="Disordered" evidence="9">
    <location>
        <begin position="437"/>
        <end position="471"/>
    </location>
</feature>
<feature type="repeat" description="Solcar" evidence="8">
    <location>
        <begin position="670"/>
        <end position="743"/>
    </location>
</feature>
<feature type="repeat" description="Solcar" evidence="8">
    <location>
        <begin position="570"/>
        <end position="665"/>
    </location>
</feature>
<dbReference type="GO" id="GO:0031966">
    <property type="term" value="C:mitochondrial membrane"/>
    <property type="evidence" value="ECO:0007669"/>
    <property type="project" value="UniProtKB-SubCell"/>
</dbReference>
<dbReference type="InterPro" id="IPR023395">
    <property type="entry name" value="MCP_dom_sf"/>
</dbReference>
<dbReference type="InterPro" id="IPR019368">
    <property type="entry name" value="Ribosomal_mS29"/>
</dbReference>
<sequence>MAQRSARNTLFTGVRQFTSTPSIHLPPKKGQKAQPPRKASNSFTKKNKGGGKMKTETHTNTARYEKLQGPQPDLSFMSDFLPERLTQSSLGSPLKFTKNDLSFIKHTGIPPTLARDFDAQTQPHAVIRASTLKSIDYLDKAANSPSKDTRLVLHGDAGSGRSISLLQSVVYAQQSGYLVIYIPNSQHLVDSSYDYLPPSQSNSIWSQPALSASLLRSFAESNKDKLVNVKISQDYAQVKKDDSLYNLCMHPSKSEQSAVEVFEGVFAELNKQSTYPTLLAIDSLQALYQPTLYRDQHFNKLQPYQLSVTAKLLELISGRQQFSKGAIVAATSSTPTSMQIPPLLLAQLGLQPQKPVNPFHKWNVNHLNNSQGLKLVEMNKLSFAEAVGVFESLGKTLGLSYPMSDELLLSKFTEAGGSPKAFTTIQSLRMAYSDLRGESGEQSGNLNGGNSGSNSSNLNNTSKTTTTTPTHLQSRKIMEWLLAGGISGAASRTAVSPMERLKILQQVQSNSEYTRFWPSLLKMYTEEGFKGFYRGNYLNCLRIFPYSGIQFSTYEVVKVFLGGGRKDAHLSNLERLSAGAIAGCASVTATYPLDLVRSRLSIATASLGLESSRRDAQLGILGMGKKVYYEEGGIRALYRGSVVSCAGIAPYVGCSFAIYEALKPYVPVESNRCMTLLIGAVSGTISQTITYPCDVLRRKMQVNGIFGPKYDGSIDAVRHIVKSEGVKGLYRGIVANWMKGGSQ</sequence>
<evidence type="ECO:0000256" key="1">
    <source>
        <dbReference type="ARBA" id="ARBA00004225"/>
    </source>
</evidence>
<evidence type="ECO:0000256" key="9">
    <source>
        <dbReference type="SAM" id="MobiDB-lite"/>
    </source>
</evidence>
<keyword evidence="4" id="KW-0677">Repeat</keyword>
<dbReference type="InterPro" id="IPR002067">
    <property type="entry name" value="MCP"/>
</dbReference>
<evidence type="ECO:0000256" key="6">
    <source>
        <dbReference type="ARBA" id="ARBA00023128"/>
    </source>
</evidence>
<reference evidence="10 11" key="1">
    <citation type="submission" date="2019-03" db="EMBL/GenBank/DDBJ databases">
        <title>Sequencing 23 genomes of Wallemia ichthyophaga.</title>
        <authorList>
            <person name="Gostincar C."/>
        </authorList>
    </citation>
    <scope>NUCLEOTIDE SEQUENCE [LARGE SCALE GENOMIC DNA]</scope>
    <source>
        <strain evidence="10 11">EXF-8621</strain>
    </source>
</reference>
<dbReference type="SUPFAM" id="SSF103506">
    <property type="entry name" value="Mitochondrial carrier"/>
    <property type="match status" value="1"/>
</dbReference>
<dbReference type="InterPro" id="IPR018108">
    <property type="entry name" value="MCP_transmembrane"/>
</dbReference>
<organism evidence="10 11">
    <name type="scientific">Wallemia ichthyophaga</name>
    <dbReference type="NCBI Taxonomy" id="245174"/>
    <lineage>
        <taxon>Eukaryota</taxon>
        <taxon>Fungi</taxon>
        <taxon>Dikarya</taxon>
        <taxon>Basidiomycota</taxon>
        <taxon>Wallemiomycotina</taxon>
        <taxon>Wallemiomycetes</taxon>
        <taxon>Wallemiales</taxon>
        <taxon>Wallemiaceae</taxon>
        <taxon>Wallemia</taxon>
    </lineage>
</organism>
<dbReference type="InterPro" id="IPR027417">
    <property type="entry name" value="P-loop_NTPase"/>
</dbReference>
<keyword evidence="3 8" id="KW-0812">Transmembrane</keyword>
<evidence type="ECO:0008006" key="12">
    <source>
        <dbReference type="Google" id="ProtNLM"/>
    </source>
</evidence>
<dbReference type="PRINTS" id="PR00926">
    <property type="entry name" value="MITOCARRIER"/>
</dbReference>
<feature type="compositionally biased region" description="Polar residues" evidence="9">
    <location>
        <begin position="1"/>
        <end position="22"/>
    </location>
</feature>
<feature type="region of interest" description="Disordered" evidence="9">
    <location>
        <begin position="1"/>
        <end position="58"/>
    </location>
</feature>
<dbReference type="PROSITE" id="PS50920">
    <property type="entry name" value="SOLCAR"/>
    <property type="match status" value="3"/>
</dbReference>
<evidence type="ECO:0000256" key="8">
    <source>
        <dbReference type="PROSITE-ProRule" id="PRU00282"/>
    </source>
</evidence>
<evidence type="ECO:0000313" key="10">
    <source>
        <dbReference type="EMBL" id="TIB13454.1"/>
    </source>
</evidence>
<comment type="caution">
    <text evidence="10">The sequence shown here is derived from an EMBL/GenBank/DDBJ whole genome shotgun (WGS) entry which is preliminary data.</text>
</comment>
<keyword evidence="6" id="KW-0496">Mitochondrion</keyword>
<dbReference type="GO" id="GO:0055085">
    <property type="term" value="P:transmembrane transport"/>
    <property type="evidence" value="ECO:0007669"/>
    <property type="project" value="InterPro"/>
</dbReference>
<keyword evidence="2" id="KW-0813">Transport</keyword>
<feature type="compositionally biased region" description="Low complexity" evidence="9">
    <location>
        <begin position="452"/>
        <end position="468"/>
    </location>
</feature>
<dbReference type="Proteomes" id="UP000306954">
    <property type="component" value="Unassembled WGS sequence"/>
</dbReference>
<dbReference type="SUPFAM" id="SSF52540">
    <property type="entry name" value="P-loop containing nucleoside triphosphate hydrolases"/>
    <property type="match status" value="1"/>
</dbReference>
<dbReference type="PANTHER" id="PTHR24089">
    <property type="entry name" value="SOLUTE CARRIER FAMILY 25"/>
    <property type="match status" value="1"/>
</dbReference>
<keyword evidence="5" id="KW-1133">Transmembrane helix</keyword>
<evidence type="ECO:0000256" key="3">
    <source>
        <dbReference type="ARBA" id="ARBA00022692"/>
    </source>
</evidence>
<evidence type="ECO:0000256" key="7">
    <source>
        <dbReference type="ARBA" id="ARBA00023136"/>
    </source>
</evidence>
<dbReference type="Pfam" id="PF10236">
    <property type="entry name" value="DAP3"/>
    <property type="match status" value="1"/>
</dbReference>
<comment type="subcellular location">
    <subcellularLocation>
        <location evidence="1">Mitochondrion membrane</location>
        <topology evidence="1">Multi-pass membrane protein</topology>
    </subcellularLocation>
</comment>
<accession>A0A4T0F905</accession>
<dbReference type="AlphaFoldDB" id="A0A4T0F905"/>
<evidence type="ECO:0000313" key="11">
    <source>
        <dbReference type="Proteomes" id="UP000306954"/>
    </source>
</evidence>
<dbReference type="Gene3D" id="1.50.40.10">
    <property type="entry name" value="Mitochondrial carrier domain"/>
    <property type="match status" value="1"/>
</dbReference>
<keyword evidence="7 8" id="KW-0472">Membrane</keyword>
<gene>
    <name evidence="10" type="ORF">E3P90_01640</name>
</gene>
<proteinExistence type="predicted"/>